<evidence type="ECO:0000313" key="7">
    <source>
        <dbReference type="EMBL" id="CAB4336885.1"/>
    </source>
</evidence>
<dbReference type="Pfam" id="PF01061">
    <property type="entry name" value="ABC2_membrane"/>
    <property type="match status" value="1"/>
</dbReference>
<feature type="transmembrane region" description="Helical" evidence="5">
    <location>
        <begin position="148"/>
        <end position="173"/>
    </location>
</feature>
<feature type="transmembrane region" description="Helical" evidence="5">
    <location>
        <begin position="240"/>
        <end position="260"/>
    </location>
</feature>
<dbReference type="AlphaFoldDB" id="A0A6J5Z2F4"/>
<gene>
    <name evidence="7" type="ORF">UFOPK3547_00246</name>
</gene>
<proteinExistence type="predicted"/>
<keyword evidence="2 5" id="KW-0812">Transmembrane</keyword>
<comment type="subcellular location">
    <subcellularLocation>
        <location evidence="1">Membrane</location>
        <topology evidence="1">Multi-pass membrane protein</topology>
    </subcellularLocation>
</comment>
<evidence type="ECO:0000256" key="3">
    <source>
        <dbReference type="ARBA" id="ARBA00022989"/>
    </source>
</evidence>
<reference evidence="7" key="1">
    <citation type="submission" date="2020-05" db="EMBL/GenBank/DDBJ databases">
        <authorList>
            <person name="Chiriac C."/>
            <person name="Salcher M."/>
            <person name="Ghai R."/>
            <person name="Kavagutti S V."/>
        </authorList>
    </citation>
    <scope>NUCLEOTIDE SEQUENCE</scope>
</reference>
<evidence type="ECO:0000259" key="6">
    <source>
        <dbReference type="PROSITE" id="PS51012"/>
    </source>
</evidence>
<dbReference type="PROSITE" id="PS51012">
    <property type="entry name" value="ABC_TM2"/>
    <property type="match status" value="1"/>
</dbReference>
<dbReference type="PANTHER" id="PTHR43229">
    <property type="entry name" value="NODULATION PROTEIN J"/>
    <property type="match status" value="1"/>
</dbReference>
<dbReference type="InterPro" id="IPR051784">
    <property type="entry name" value="Nod_factor_ABC_transporter"/>
</dbReference>
<name>A0A6J5Z2F4_9ZZZZ</name>
<evidence type="ECO:0000256" key="1">
    <source>
        <dbReference type="ARBA" id="ARBA00004141"/>
    </source>
</evidence>
<feature type="transmembrane region" description="Helical" evidence="5">
    <location>
        <begin position="115"/>
        <end position="142"/>
    </location>
</feature>
<dbReference type="GO" id="GO:0043190">
    <property type="term" value="C:ATP-binding cassette (ABC) transporter complex"/>
    <property type="evidence" value="ECO:0007669"/>
    <property type="project" value="InterPro"/>
</dbReference>
<protein>
    <submittedName>
        <fullName evidence="7">Unannotated protein</fullName>
    </submittedName>
</protein>
<feature type="domain" description="ABC transmembrane type-2" evidence="6">
    <location>
        <begin position="33"/>
        <end position="263"/>
    </location>
</feature>
<keyword evidence="3 5" id="KW-1133">Transmembrane helix</keyword>
<feature type="transmembrane region" description="Helical" evidence="5">
    <location>
        <begin position="68"/>
        <end position="94"/>
    </location>
</feature>
<dbReference type="InterPro" id="IPR013525">
    <property type="entry name" value="ABC2_TM"/>
</dbReference>
<evidence type="ECO:0000256" key="5">
    <source>
        <dbReference type="SAM" id="Phobius"/>
    </source>
</evidence>
<sequence>MTDVALERDLAVQGRVILALAQRALRVQLRRAQFLLPSFLLPLLLLAVVASGTSAAQQLPGFPSTGSYVGFVVSGTIMQGTLLAGLMAGIAIAGDIEGGFFDRLLSAPVHRSSIVLGRVLGTAAIGVAQAVLFLAVAFAIGADFTGGAVGILLTILLAALSASAAAGLGAALALRTGSLSLMQNLFPFVFVLLFTAPAFFPRALLSPVLEKISVVNPLSYVVEGMRAALFDLPALGSVPGGFAAGIGSVVLTSSIAVWAMRSRAET</sequence>
<keyword evidence="4 5" id="KW-0472">Membrane</keyword>
<dbReference type="PIRSF" id="PIRSF006648">
    <property type="entry name" value="DrrB"/>
    <property type="match status" value="1"/>
</dbReference>
<organism evidence="7">
    <name type="scientific">freshwater metagenome</name>
    <dbReference type="NCBI Taxonomy" id="449393"/>
    <lineage>
        <taxon>unclassified sequences</taxon>
        <taxon>metagenomes</taxon>
        <taxon>ecological metagenomes</taxon>
    </lineage>
</organism>
<accession>A0A6J5Z2F4</accession>
<dbReference type="GO" id="GO:0140359">
    <property type="term" value="F:ABC-type transporter activity"/>
    <property type="evidence" value="ECO:0007669"/>
    <property type="project" value="InterPro"/>
</dbReference>
<evidence type="ECO:0000256" key="2">
    <source>
        <dbReference type="ARBA" id="ARBA00022692"/>
    </source>
</evidence>
<dbReference type="PANTHER" id="PTHR43229:SF2">
    <property type="entry name" value="NODULATION PROTEIN J"/>
    <property type="match status" value="1"/>
</dbReference>
<evidence type="ECO:0000256" key="4">
    <source>
        <dbReference type="ARBA" id="ARBA00023136"/>
    </source>
</evidence>
<dbReference type="EMBL" id="CAESAN010000012">
    <property type="protein sequence ID" value="CAB4336885.1"/>
    <property type="molecule type" value="Genomic_DNA"/>
</dbReference>
<dbReference type="PRINTS" id="PR00164">
    <property type="entry name" value="ABC2TRNSPORT"/>
</dbReference>
<feature type="transmembrane region" description="Helical" evidence="5">
    <location>
        <begin position="185"/>
        <end position="205"/>
    </location>
</feature>
<feature type="transmembrane region" description="Helical" evidence="5">
    <location>
        <begin position="34"/>
        <end position="56"/>
    </location>
</feature>
<dbReference type="InterPro" id="IPR000412">
    <property type="entry name" value="ABC_2_transport"/>
</dbReference>
<dbReference type="InterPro" id="IPR047817">
    <property type="entry name" value="ABC2_TM_bact-type"/>
</dbReference>